<reference evidence="5" key="1">
    <citation type="journal article" date="2019" name="Int. J. Syst. Evol. Microbiol.">
        <title>The Global Catalogue of Microorganisms (GCM) 10K type strain sequencing project: providing services to taxonomists for standard genome sequencing and annotation.</title>
        <authorList>
            <consortium name="The Broad Institute Genomics Platform"/>
            <consortium name="The Broad Institute Genome Sequencing Center for Infectious Disease"/>
            <person name="Wu L."/>
            <person name="Ma J."/>
        </authorList>
    </citation>
    <scope>NUCLEOTIDE SEQUENCE [LARGE SCALE GENOMIC DNA]</scope>
    <source>
        <strain evidence="5">JCM 18200</strain>
    </source>
</reference>
<feature type="signal peptide" evidence="2">
    <location>
        <begin position="1"/>
        <end position="21"/>
    </location>
</feature>
<dbReference type="InterPro" id="IPR011042">
    <property type="entry name" value="6-blade_b-propeller_TolB-like"/>
</dbReference>
<organism evidence="4 5">
    <name type="scientific">Olivibacter ginsenosidimutans</name>
    <dbReference type="NCBI Taxonomy" id="1176537"/>
    <lineage>
        <taxon>Bacteria</taxon>
        <taxon>Pseudomonadati</taxon>
        <taxon>Bacteroidota</taxon>
        <taxon>Sphingobacteriia</taxon>
        <taxon>Sphingobacteriales</taxon>
        <taxon>Sphingobacteriaceae</taxon>
        <taxon>Olivibacter</taxon>
    </lineage>
</organism>
<gene>
    <name evidence="4" type="ORF">GCM10023231_09250</name>
</gene>
<sequence>MKIFTPIMLVFLLLGIGACTNTDKEDQVPIESFFKKSAKGNFQLSPDGKYIAYLQPYKGVQNIYIASLAHNQPTRITTESDKNVTNFFWADNEELIFWKERSEEDNLGIYAVNRASFSVRNLIMPEPMRFRWVSQRLLNSNEMLIALNKRDSSVFDVYRLNIHDCNMQMVAQNPGNVSSWFADLEGKVRLAIASDGVNETLLYRENEHCAFKRVFENNFKNTVRPLRFIEGETDRIYALSNVNRDKLALVIVDLKKGEEIKTVYAHPEVDLDNIRFSTKAKGPAYVDYDTWRPERHYFNKRIEKIHQSIRKRLHNYWIRVVDKDDAETKFIVRTYTDDNPGAFYLYSLQEDQLAKLADVNPSLNDVKLSKVKPITYKARDGREINGYLTIPFNKKAKYLPLIVVPHNGPSSRNIWEYNSEVQFLASRGYAIFQPNYRGSTGYGKAFWSAGFGEWGGKIQEDIADGVKYLVDEGIADPKRVGLFGYSFGGFCALYGACFHNDLYRCTASYSGITNLFTYLKEVPPYYKPYLLMFYEMVGNPEKQADYFRAVSPAFHVDKIKGPIFIAQGGKDERGNVNETNQMVRELKSRQIPITYFLKEKEGHYFKDEQVRLEFYKQLESFFSTNLKNN</sequence>
<dbReference type="RefSeq" id="WP_345230550.1">
    <property type="nucleotide sequence ID" value="NZ_BAABIQ010000005.1"/>
</dbReference>
<dbReference type="Gene3D" id="3.40.50.1820">
    <property type="entry name" value="alpha/beta hydrolase"/>
    <property type="match status" value="1"/>
</dbReference>
<feature type="chain" id="PRO_5047085986" evidence="2">
    <location>
        <begin position="22"/>
        <end position="629"/>
    </location>
</feature>
<dbReference type="EMBL" id="BAABIQ010000005">
    <property type="protein sequence ID" value="GAA4783744.1"/>
    <property type="molecule type" value="Genomic_DNA"/>
</dbReference>
<dbReference type="Gene3D" id="2.120.10.30">
    <property type="entry name" value="TolB, C-terminal domain"/>
    <property type="match status" value="1"/>
</dbReference>
<evidence type="ECO:0000313" key="4">
    <source>
        <dbReference type="EMBL" id="GAA4783744.1"/>
    </source>
</evidence>
<keyword evidence="5" id="KW-1185">Reference proteome</keyword>
<keyword evidence="1" id="KW-0378">Hydrolase</keyword>
<dbReference type="PANTHER" id="PTHR42776">
    <property type="entry name" value="SERINE PEPTIDASE S9 FAMILY MEMBER"/>
    <property type="match status" value="1"/>
</dbReference>
<dbReference type="InterPro" id="IPR001375">
    <property type="entry name" value="Peptidase_S9_cat"/>
</dbReference>
<evidence type="ECO:0000256" key="2">
    <source>
        <dbReference type="SAM" id="SignalP"/>
    </source>
</evidence>
<dbReference type="InterPro" id="IPR029058">
    <property type="entry name" value="AB_hydrolase_fold"/>
</dbReference>
<comment type="caution">
    <text evidence="4">The sequence shown here is derived from an EMBL/GenBank/DDBJ whole genome shotgun (WGS) entry which is preliminary data.</text>
</comment>
<evidence type="ECO:0000256" key="1">
    <source>
        <dbReference type="ARBA" id="ARBA00022801"/>
    </source>
</evidence>
<dbReference type="PROSITE" id="PS51257">
    <property type="entry name" value="PROKAR_LIPOPROTEIN"/>
    <property type="match status" value="1"/>
</dbReference>
<name>A0ABP9ANJ3_9SPHI</name>
<dbReference type="PANTHER" id="PTHR42776:SF27">
    <property type="entry name" value="DIPEPTIDYL PEPTIDASE FAMILY MEMBER 6"/>
    <property type="match status" value="1"/>
</dbReference>
<accession>A0ABP9ANJ3</accession>
<proteinExistence type="predicted"/>
<protein>
    <submittedName>
        <fullName evidence="4">S9 family peptidase</fullName>
    </submittedName>
</protein>
<keyword evidence="2" id="KW-0732">Signal</keyword>
<evidence type="ECO:0000313" key="5">
    <source>
        <dbReference type="Proteomes" id="UP001501411"/>
    </source>
</evidence>
<dbReference type="Proteomes" id="UP001501411">
    <property type="component" value="Unassembled WGS sequence"/>
</dbReference>
<dbReference type="Pfam" id="PF00326">
    <property type="entry name" value="Peptidase_S9"/>
    <property type="match status" value="1"/>
</dbReference>
<evidence type="ECO:0000259" key="3">
    <source>
        <dbReference type="Pfam" id="PF00326"/>
    </source>
</evidence>
<dbReference type="SUPFAM" id="SSF82171">
    <property type="entry name" value="DPP6 N-terminal domain-like"/>
    <property type="match status" value="1"/>
</dbReference>
<dbReference type="SUPFAM" id="SSF53474">
    <property type="entry name" value="alpha/beta-Hydrolases"/>
    <property type="match status" value="1"/>
</dbReference>
<feature type="domain" description="Peptidase S9 prolyl oligopeptidase catalytic" evidence="3">
    <location>
        <begin position="415"/>
        <end position="628"/>
    </location>
</feature>